<comment type="similarity">
    <text evidence="2 24">Belongs to the bacterial diacylglycerol kinase family.</text>
</comment>
<keyword evidence="16 24" id="KW-0443">Lipid metabolism</keyword>
<evidence type="ECO:0000256" key="15">
    <source>
        <dbReference type="ARBA" id="ARBA00022989"/>
    </source>
</evidence>
<reference evidence="25 26" key="1">
    <citation type="submission" date="2020-07" db="EMBL/GenBank/DDBJ databases">
        <title>Taxonomic revisions and descriptions of new bacterial species based on genomic comparisons in the high-G+C-content subgroup of the family Alcaligenaceae.</title>
        <authorList>
            <person name="Szabo A."/>
            <person name="Felfoldi T."/>
        </authorList>
    </citation>
    <scope>NUCLEOTIDE SEQUENCE [LARGE SCALE GENOMIC DNA]</scope>
    <source>
        <strain evidence="25 26">LMG 24012</strain>
    </source>
</reference>
<keyword evidence="19 24" id="KW-1208">Phospholipid metabolism</keyword>
<keyword evidence="6" id="KW-0444">Lipid biosynthesis</keyword>
<feature type="binding site" evidence="23">
    <location>
        <position position="35"/>
    </location>
    <ligand>
        <name>a divalent metal cation</name>
        <dbReference type="ChEBI" id="CHEBI:60240"/>
    </ligand>
</feature>
<feature type="binding site" evidence="21">
    <location>
        <position position="105"/>
    </location>
    <ligand>
        <name>substrate</name>
    </ligand>
</feature>
<comment type="function">
    <text evidence="24">Catalyzes the ATP-dependent phosphorylation of sn-l,2-diacylglycerol (DAG) to phosphatidic acid. Involved in the recycling of diacylglycerol produced as a by-product during membrane-derived oligosaccharide (MDO) biosynthesis.</text>
</comment>
<feature type="binding site" evidence="22">
    <location>
        <position position="83"/>
    </location>
    <ligand>
        <name>ATP</name>
        <dbReference type="ChEBI" id="CHEBI:30616"/>
    </ligand>
</feature>
<evidence type="ECO:0000313" key="25">
    <source>
        <dbReference type="EMBL" id="NYT49181.1"/>
    </source>
</evidence>
<keyword evidence="17 24" id="KW-0472">Membrane</keyword>
<dbReference type="PANTHER" id="PTHR34299">
    <property type="entry name" value="DIACYLGLYCEROL KINASE"/>
    <property type="match status" value="1"/>
</dbReference>
<evidence type="ECO:0000256" key="23">
    <source>
        <dbReference type="PIRSR" id="PIRSR600829-4"/>
    </source>
</evidence>
<protein>
    <recommendedName>
        <fullName evidence="4 24">Diacylglycerol kinase</fullName>
        <ecNumber evidence="3 24">2.7.1.107</ecNumber>
    </recommendedName>
</protein>
<evidence type="ECO:0000256" key="16">
    <source>
        <dbReference type="ARBA" id="ARBA00023098"/>
    </source>
</evidence>
<evidence type="ECO:0000256" key="5">
    <source>
        <dbReference type="ARBA" id="ARBA00022475"/>
    </source>
</evidence>
<feature type="binding site" evidence="22">
    <location>
        <position position="35"/>
    </location>
    <ligand>
        <name>ATP</name>
        <dbReference type="ChEBI" id="CHEBI:30616"/>
    </ligand>
</feature>
<comment type="cofactor">
    <cofactor evidence="23">
        <name>Mg(2+)</name>
        <dbReference type="ChEBI" id="CHEBI:18420"/>
    </cofactor>
    <text evidence="23">Mn(2+), Zn(2+), Cd(2+) and Co(2+) support activity to lesser extents.</text>
</comment>
<proteinExistence type="inferred from homology"/>
<evidence type="ECO:0000256" key="22">
    <source>
        <dbReference type="PIRSR" id="PIRSR600829-3"/>
    </source>
</evidence>
<keyword evidence="26" id="KW-1185">Reference proteome</keyword>
<feature type="active site" description="Proton acceptor" evidence="20">
    <location>
        <position position="76"/>
    </location>
</feature>
<dbReference type="Pfam" id="PF01219">
    <property type="entry name" value="DAGK_prokar"/>
    <property type="match status" value="1"/>
</dbReference>
<dbReference type="AlphaFoldDB" id="A0A853G366"/>
<dbReference type="PANTHER" id="PTHR34299:SF1">
    <property type="entry name" value="DIACYLGLYCEROL KINASE"/>
    <property type="match status" value="1"/>
</dbReference>
<evidence type="ECO:0000256" key="10">
    <source>
        <dbReference type="ARBA" id="ARBA00022723"/>
    </source>
</evidence>
<keyword evidence="12 24" id="KW-0418">Kinase</keyword>
<accession>A0A853G366</accession>
<evidence type="ECO:0000256" key="21">
    <source>
        <dbReference type="PIRSR" id="PIRSR600829-2"/>
    </source>
</evidence>
<evidence type="ECO:0000256" key="17">
    <source>
        <dbReference type="ARBA" id="ARBA00023136"/>
    </source>
</evidence>
<evidence type="ECO:0000313" key="26">
    <source>
        <dbReference type="Proteomes" id="UP000559809"/>
    </source>
</evidence>
<evidence type="ECO:0000256" key="14">
    <source>
        <dbReference type="ARBA" id="ARBA00022842"/>
    </source>
</evidence>
<dbReference type="GO" id="GO:0046872">
    <property type="term" value="F:metal ion binding"/>
    <property type="evidence" value="ECO:0007669"/>
    <property type="project" value="UniProtKB-KW"/>
</dbReference>
<feature type="transmembrane region" description="Helical" evidence="24">
    <location>
        <begin position="62"/>
        <end position="82"/>
    </location>
</feature>
<keyword evidence="15 24" id="KW-1133">Transmembrane helix</keyword>
<keyword evidence="18" id="KW-0594">Phospholipid biosynthesis</keyword>
<dbReference type="Proteomes" id="UP000559809">
    <property type="component" value="Unassembled WGS sequence"/>
</dbReference>
<evidence type="ECO:0000256" key="20">
    <source>
        <dbReference type="PIRSR" id="PIRSR600829-1"/>
    </source>
</evidence>
<evidence type="ECO:0000256" key="4">
    <source>
        <dbReference type="ARBA" id="ARBA00017575"/>
    </source>
</evidence>
<feature type="transmembrane region" description="Helical" evidence="24">
    <location>
        <begin position="36"/>
        <end position="56"/>
    </location>
</feature>
<evidence type="ECO:0000256" key="7">
    <source>
        <dbReference type="ARBA" id="ARBA00022519"/>
    </source>
</evidence>
<dbReference type="InterPro" id="IPR000829">
    <property type="entry name" value="DAGK"/>
</dbReference>
<dbReference type="GO" id="GO:0006654">
    <property type="term" value="P:phosphatidic acid biosynthetic process"/>
    <property type="evidence" value="ECO:0007669"/>
    <property type="project" value="InterPro"/>
</dbReference>
<keyword evidence="14 23" id="KW-0460">Magnesium</keyword>
<keyword evidence="10 23" id="KW-0479">Metal-binding</keyword>
<feature type="transmembrane region" description="Helical" evidence="24">
    <location>
        <begin position="103"/>
        <end position="128"/>
    </location>
</feature>
<dbReference type="RefSeq" id="WP_180154498.1">
    <property type="nucleotide sequence ID" value="NZ_JACCEM010000004.1"/>
</dbReference>
<dbReference type="EMBL" id="JACCEM010000004">
    <property type="protein sequence ID" value="NYT49181.1"/>
    <property type="molecule type" value="Genomic_DNA"/>
</dbReference>
<feature type="binding site" evidence="23">
    <location>
        <position position="83"/>
    </location>
    <ligand>
        <name>a divalent metal cation</name>
        <dbReference type="ChEBI" id="CHEBI:60240"/>
    </ligand>
</feature>
<evidence type="ECO:0000256" key="1">
    <source>
        <dbReference type="ARBA" id="ARBA00004429"/>
    </source>
</evidence>
<evidence type="ECO:0000256" key="12">
    <source>
        <dbReference type="ARBA" id="ARBA00022777"/>
    </source>
</evidence>
<evidence type="ECO:0000256" key="9">
    <source>
        <dbReference type="ARBA" id="ARBA00022692"/>
    </source>
</evidence>
<feature type="binding site" evidence="21">
    <location>
        <position position="76"/>
    </location>
    <ligand>
        <name>substrate</name>
    </ligand>
</feature>
<dbReference type="InterPro" id="IPR033718">
    <property type="entry name" value="DAGK_prok"/>
</dbReference>
<comment type="subcellular location">
    <subcellularLocation>
        <location evidence="1 24">Cell inner membrane</location>
        <topology evidence="1 24">Multi-pass membrane protein</topology>
    </subcellularLocation>
</comment>
<keyword evidence="9 24" id="KW-0812">Transmembrane</keyword>
<comment type="caution">
    <text evidence="25">The sequence shown here is derived from an EMBL/GenBank/DDBJ whole genome shotgun (WGS) entry which is preliminary data.</text>
</comment>
<feature type="binding site" evidence="21">
    <location>
        <position position="16"/>
    </location>
    <ligand>
        <name>substrate</name>
    </ligand>
</feature>
<dbReference type="GO" id="GO:0005886">
    <property type="term" value="C:plasma membrane"/>
    <property type="evidence" value="ECO:0007669"/>
    <property type="project" value="UniProtKB-SubCell"/>
</dbReference>
<feature type="binding site" evidence="22">
    <location>
        <begin position="101"/>
        <end position="102"/>
    </location>
    <ligand>
        <name>ATP</name>
        <dbReference type="ChEBI" id="CHEBI:30616"/>
    </ligand>
</feature>
<name>A0A853G366_9BURK</name>
<dbReference type="GO" id="GO:0004143">
    <property type="term" value="F:ATP-dependent diacylglycerol kinase activity"/>
    <property type="evidence" value="ECO:0007669"/>
    <property type="project" value="UniProtKB-EC"/>
</dbReference>
<evidence type="ECO:0000256" key="6">
    <source>
        <dbReference type="ARBA" id="ARBA00022516"/>
    </source>
</evidence>
<dbReference type="CDD" id="cd14264">
    <property type="entry name" value="DAGK_IM"/>
    <property type="match status" value="1"/>
</dbReference>
<feature type="binding site" evidence="22">
    <location>
        <position position="23"/>
    </location>
    <ligand>
        <name>ATP</name>
        <dbReference type="ChEBI" id="CHEBI:30616"/>
    </ligand>
</feature>
<organism evidence="25 26">
    <name type="scientific">Parapusillimonas granuli</name>
    <dbReference type="NCBI Taxonomy" id="380911"/>
    <lineage>
        <taxon>Bacteria</taxon>
        <taxon>Pseudomonadati</taxon>
        <taxon>Pseudomonadota</taxon>
        <taxon>Betaproteobacteria</taxon>
        <taxon>Burkholderiales</taxon>
        <taxon>Alcaligenaceae</taxon>
        <taxon>Parapusillimonas</taxon>
    </lineage>
</organism>
<keyword evidence="13 22" id="KW-0067">ATP-binding</keyword>
<dbReference type="InterPro" id="IPR036945">
    <property type="entry name" value="DAGK_sf"/>
</dbReference>
<evidence type="ECO:0000256" key="13">
    <source>
        <dbReference type="ARBA" id="ARBA00022840"/>
    </source>
</evidence>
<comment type="catalytic activity">
    <reaction evidence="24">
        <text>a 1,2-diacyl-sn-glycerol + ATP = a 1,2-diacyl-sn-glycero-3-phosphate + ADP + H(+)</text>
        <dbReference type="Rhea" id="RHEA:10272"/>
        <dbReference type="ChEBI" id="CHEBI:15378"/>
        <dbReference type="ChEBI" id="CHEBI:17815"/>
        <dbReference type="ChEBI" id="CHEBI:30616"/>
        <dbReference type="ChEBI" id="CHEBI:58608"/>
        <dbReference type="ChEBI" id="CHEBI:456216"/>
        <dbReference type="EC" id="2.7.1.107"/>
    </reaction>
</comment>
<keyword evidence="8 24" id="KW-0808">Transferase</keyword>
<evidence type="ECO:0000256" key="11">
    <source>
        <dbReference type="ARBA" id="ARBA00022741"/>
    </source>
</evidence>
<feature type="binding site" evidence="21">
    <location>
        <begin position="37"/>
        <end position="41"/>
    </location>
    <ligand>
        <name>substrate</name>
    </ligand>
</feature>
<evidence type="ECO:0000256" key="19">
    <source>
        <dbReference type="ARBA" id="ARBA00023264"/>
    </source>
</evidence>
<keyword evidence="7 24" id="KW-0997">Cell inner membrane</keyword>
<keyword evidence="5" id="KW-1003">Cell membrane</keyword>
<sequence length="131" mass="14499">MSSDTSPYKSRGGPARLLNAIRYSTRGFAAAFRHEAAFRQELLLIIVMIPIAGWLGRSLTEIFLLLGPLFLILIVELLNSSIEALADTITLDHHPMIGRAKDLGSAAVFLAIAFTIVIWTGVFLSHFFHFE</sequence>
<evidence type="ECO:0000256" key="2">
    <source>
        <dbReference type="ARBA" id="ARBA00005967"/>
    </source>
</evidence>
<feature type="binding site" evidence="22">
    <location>
        <position position="16"/>
    </location>
    <ligand>
        <name>ATP</name>
        <dbReference type="ChEBI" id="CHEBI:30616"/>
    </ligand>
</feature>
<evidence type="ECO:0000256" key="8">
    <source>
        <dbReference type="ARBA" id="ARBA00022679"/>
    </source>
</evidence>
<keyword evidence="11 22" id="KW-0547">Nucleotide-binding</keyword>
<evidence type="ECO:0000256" key="3">
    <source>
        <dbReference type="ARBA" id="ARBA00012133"/>
    </source>
</evidence>
<dbReference type="Gene3D" id="1.10.287.3610">
    <property type="match status" value="1"/>
</dbReference>
<evidence type="ECO:0000256" key="24">
    <source>
        <dbReference type="RuleBase" id="RU363065"/>
    </source>
</evidence>
<dbReference type="GO" id="GO:0005524">
    <property type="term" value="F:ATP binding"/>
    <property type="evidence" value="ECO:0007669"/>
    <property type="project" value="UniProtKB-KW"/>
</dbReference>
<dbReference type="EC" id="2.7.1.107" evidence="3 24"/>
<evidence type="ECO:0000256" key="18">
    <source>
        <dbReference type="ARBA" id="ARBA00023209"/>
    </source>
</evidence>
<gene>
    <name evidence="25" type="ORF">H0A72_07630</name>
</gene>